<dbReference type="Proteomes" id="UP000821853">
    <property type="component" value="Chromosome 10"/>
</dbReference>
<dbReference type="VEuPathDB" id="VectorBase:HLOH_064641"/>
<organism evidence="3 4">
    <name type="scientific">Haemaphysalis longicornis</name>
    <name type="common">Bush tick</name>
    <dbReference type="NCBI Taxonomy" id="44386"/>
    <lineage>
        <taxon>Eukaryota</taxon>
        <taxon>Metazoa</taxon>
        <taxon>Ecdysozoa</taxon>
        <taxon>Arthropoda</taxon>
        <taxon>Chelicerata</taxon>
        <taxon>Arachnida</taxon>
        <taxon>Acari</taxon>
        <taxon>Parasitiformes</taxon>
        <taxon>Ixodida</taxon>
        <taxon>Ixodoidea</taxon>
        <taxon>Ixodidae</taxon>
        <taxon>Haemaphysalinae</taxon>
        <taxon>Haemaphysalis</taxon>
    </lineage>
</organism>
<evidence type="ECO:0000259" key="2">
    <source>
        <dbReference type="Pfam" id="PF21355"/>
    </source>
</evidence>
<dbReference type="EMBL" id="JABSTR010000002">
    <property type="protein sequence ID" value="KAH9364636.1"/>
    <property type="molecule type" value="Genomic_DNA"/>
</dbReference>
<feature type="compositionally biased region" description="Basic and acidic residues" evidence="1">
    <location>
        <begin position="145"/>
        <end position="156"/>
    </location>
</feature>
<proteinExistence type="predicted"/>
<accession>A0A9J6FRC2</accession>
<feature type="region of interest" description="Disordered" evidence="1">
    <location>
        <begin position="143"/>
        <end position="163"/>
    </location>
</feature>
<keyword evidence="4" id="KW-1185">Reference proteome</keyword>
<gene>
    <name evidence="3" type="ORF">HPB48_022933</name>
</gene>
<evidence type="ECO:0000313" key="4">
    <source>
        <dbReference type="Proteomes" id="UP000821853"/>
    </source>
</evidence>
<dbReference type="AlphaFoldDB" id="A0A9J6FRC2"/>
<evidence type="ECO:0000256" key="1">
    <source>
        <dbReference type="SAM" id="MobiDB-lite"/>
    </source>
</evidence>
<comment type="caution">
    <text evidence="3">The sequence shown here is derived from an EMBL/GenBank/DDBJ whole genome shotgun (WGS) entry which is preliminary data.</text>
</comment>
<dbReference type="InterPro" id="IPR008974">
    <property type="entry name" value="TRAF-like"/>
</dbReference>
<dbReference type="Pfam" id="PF21355">
    <property type="entry name" value="TRAF-mep_MATH"/>
    <property type="match status" value="1"/>
</dbReference>
<feature type="domain" description="TRAF1-6 MATH" evidence="2">
    <location>
        <begin position="237"/>
        <end position="343"/>
    </location>
</feature>
<name>A0A9J6FRC2_HAELO</name>
<dbReference type="Gene3D" id="2.60.210.10">
    <property type="entry name" value="Apoptosis, Tumor Necrosis Factor Receptor Associated Protein 2, Chain A"/>
    <property type="match status" value="1"/>
</dbReference>
<reference evidence="3 4" key="1">
    <citation type="journal article" date="2020" name="Cell">
        <title>Large-Scale Comparative Analyses of Tick Genomes Elucidate Their Genetic Diversity and Vector Capacities.</title>
        <authorList>
            <consortium name="Tick Genome and Microbiome Consortium (TIGMIC)"/>
            <person name="Jia N."/>
            <person name="Wang J."/>
            <person name="Shi W."/>
            <person name="Du L."/>
            <person name="Sun Y."/>
            <person name="Zhan W."/>
            <person name="Jiang J.F."/>
            <person name="Wang Q."/>
            <person name="Zhang B."/>
            <person name="Ji P."/>
            <person name="Bell-Sakyi L."/>
            <person name="Cui X.M."/>
            <person name="Yuan T.T."/>
            <person name="Jiang B.G."/>
            <person name="Yang W.F."/>
            <person name="Lam T.T."/>
            <person name="Chang Q.C."/>
            <person name="Ding S.J."/>
            <person name="Wang X.J."/>
            <person name="Zhu J.G."/>
            <person name="Ruan X.D."/>
            <person name="Zhao L."/>
            <person name="Wei J.T."/>
            <person name="Ye R.Z."/>
            <person name="Que T.C."/>
            <person name="Du C.H."/>
            <person name="Zhou Y.H."/>
            <person name="Cheng J.X."/>
            <person name="Dai P.F."/>
            <person name="Guo W.B."/>
            <person name="Han X.H."/>
            <person name="Huang E.J."/>
            <person name="Li L.F."/>
            <person name="Wei W."/>
            <person name="Gao Y.C."/>
            <person name="Liu J.Z."/>
            <person name="Shao H.Z."/>
            <person name="Wang X."/>
            <person name="Wang C.C."/>
            <person name="Yang T.C."/>
            <person name="Huo Q.B."/>
            <person name="Li W."/>
            <person name="Chen H.Y."/>
            <person name="Chen S.E."/>
            <person name="Zhou L.G."/>
            <person name="Ni X.B."/>
            <person name="Tian J.H."/>
            <person name="Sheng Y."/>
            <person name="Liu T."/>
            <person name="Pan Y.S."/>
            <person name="Xia L.Y."/>
            <person name="Li J."/>
            <person name="Zhao F."/>
            <person name="Cao W.C."/>
        </authorList>
    </citation>
    <scope>NUCLEOTIDE SEQUENCE [LARGE SCALE GENOMIC DNA]</scope>
    <source>
        <strain evidence="3">HaeL-2018</strain>
    </source>
</reference>
<protein>
    <recommendedName>
        <fullName evidence="2">TRAF1-6 MATH domain-containing protein</fullName>
    </recommendedName>
</protein>
<sequence length="348" mass="39019">MNGKRAANKNTDSDASQAMEMFGQVEHRISSLHVYLQEKVEALLKDKESSRAGTASENIVADSLRCLDEMVKENRRVSSAALSKIQEAAMQLSEIGTTIQQALQQQKEEMKELKTWWRCSTGDDDEEPAYMNITSQTKALLFGPEPERKPGKKDGEGDTGCRAIESRPASAQDLNHFRAEVHEKLCLLVTACNAILENTHRASKPLKWSINAWTKTISKASQEGRTNVFAAKTKYFYGYSVLPGVEILTKDAVQFLRFVIQVHKGAYDHLLTWPMAKKICLKVVHPENAEKTLSISLDTGMHNVPGLHMPKGPKNRSVVFERKILVSELEKAGFITDDKLNLKFEVFP</sequence>
<dbReference type="InterPro" id="IPR049342">
    <property type="entry name" value="TRAF1-6_MATH_dom"/>
</dbReference>
<evidence type="ECO:0000313" key="3">
    <source>
        <dbReference type="EMBL" id="KAH9364636.1"/>
    </source>
</evidence>
<dbReference type="OrthoDB" id="6499288at2759"/>